<dbReference type="PANTHER" id="PTHR43155:SF2">
    <property type="entry name" value="CYCLIC DI-GMP PHOSPHODIESTERASE PA4108"/>
    <property type="match status" value="1"/>
</dbReference>
<sequence>MKKVYLSQLKDGEPIPKDFYSKHGAVLIKKETQMTAALRKKLLMNNIDCFYTEAAIFNPNLDDYPDISDEIVKEIEAIQKVYHNSFNEFSKQMDNIKNNHAFNKKVINEIANDLVNCITQHKQVYLGIEGIRKKDYYTYVHSIDVAIYAIIMGETLKLDKNYLRIIALAALLHDIGKIRIEDNILTKPSKLTYEEMELMKKHTTFGYNIVKDELGYSKEMAKIAWEHHERLDGNGYPRGVKGNSIHLFTRIIAICDIYNDITSDRVYRKGVLPHRGIEYLMSIVDSHIDRELTRKFVFNIAIYPIGTKVMLSNGEEGTVIDFQKGFPLRPIVKIKGKNIKRDLLKELTLFIKTVVEE</sequence>
<dbReference type="Pfam" id="PF13487">
    <property type="entry name" value="HD_5"/>
    <property type="match status" value="1"/>
</dbReference>
<dbReference type="Proteomes" id="UP000432715">
    <property type="component" value="Unassembled WGS sequence"/>
</dbReference>
<dbReference type="PROSITE" id="PS51832">
    <property type="entry name" value="HD_GYP"/>
    <property type="match status" value="1"/>
</dbReference>
<dbReference type="InterPro" id="IPR006675">
    <property type="entry name" value="HDIG_dom"/>
</dbReference>
<dbReference type="SMART" id="SM00471">
    <property type="entry name" value="HDc"/>
    <property type="match status" value="1"/>
</dbReference>
<dbReference type="AlphaFoldDB" id="A0A6I0EWV3"/>
<dbReference type="InterPro" id="IPR037522">
    <property type="entry name" value="HD_GYP_dom"/>
</dbReference>
<organism evidence="2 3">
    <name type="scientific">Alkaliphilus pronyensis</name>
    <dbReference type="NCBI Taxonomy" id="1482732"/>
    <lineage>
        <taxon>Bacteria</taxon>
        <taxon>Bacillati</taxon>
        <taxon>Bacillota</taxon>
        <taxon>Clostridia</taxon>
        <taxon>Peptostreptococcales</taxon>
        <taxon>Natronincolaceae</taxon>
        <taxon>Alkaliphilus</taxon>
    </lineage>
</organism>
<gene>
    <name evidence="2" type="ORF">F8154_13795</name>
</gene>
<reference evidence="2 3" key="1">
    <citation type="submission" date="2019-10" db="EMBL/GenBank/DDBJ databases">
        <title>Alkaliphilus serpentinus sp. nov. and Alkaliphilus pronyensis sp. nov., two novel anaerobic alkaliphilic species isolated from the serpentinized-hosted hydrothermal field of the Prony Bay (New Caledonia).</title>
        <authorList>
            <person name="Postec A."/>
        </authorList>
    </citation>
    <scope>NUCLEOTIDE SEQUENCE [LARGE SCALE GENOMIC DNA]</scope>
    <source>
        <strain evidence="2 3">LacV</strain>
    </source>
</reference>
<dbReference type="OrthoDB" id="9804747at2"/>
<evidence type="ECO:0000313" key="2">
    <source>
        <dbReference type="EMBL" id="KAB3530497.1"/>
    </source>
</evidence>
<evidence type="ECO:0000259" key="1">
    <source>
        <dbReference type="PROSITE" id="PS51832"/>
    </source>
</evidence>
<dbReference type="SUPFAM" id="SSF109604">
    <property type="entry name" value="HD-domain/PDEase-like"/>
    <property type="match status" value="1"/>
</dbReference>
<protein>
    <submittedName>
        <fullName evidence="2">HD-GYP domain-containing protein</fullName>
    </submittedName>
</protein>
<dbReference type="RefSeq" id="WP_151862202.1">
    <property type="nucleotide sequence ID" value="NZ_WBZC01000065.1"/>
</dbReference>
<keyword evidence="3" id="KW-1185">Reference proteome</keyword>
<dbReference type="InterPro" id="IPR003607">
    <property type="entry name" value="HD/PDEase_dom"/>
</dbReference>
<proteinExistence type="predicted"/>
<dbReference type="PANTHER" id="PTHR43155">
    <property type="entry name" value="CYCLIC DI-GMP PHOSPHODIESTERASE PA4108-RELATED"/>
    <property type="match status" value="1"/>
</dbReference>
<dbReference type="EMBL" id="WBZC01000065">
    <property type="protein sequence ID" value="KAB3530497.1"/>
    <property type="molecule type" value="Genomic_DNA"/>
</dbReference>
<feature type="domain" description="HD-GYP" evidence="1">
    <location>
        <begin position="116"/>
        <end position="312"/>
    </location>
</feature>
<dbReference type="NCBIfam" id="TIGR00277">
    <property type="entry name" value="HDIG"/>
    <property type="match status" value="1"/>
</dbReference>
<evidence type="ECO:0000313" key="3">
    <source>
        <dbReference type="Proteomes" id="UP000432715"/>
    </source>
</evidence>
<accession>A0A6I0EWV3</accession>
<comment type="caution">
    <text evidence="2">The sequence shown here is derived from an EMBL/GenBank/DDBJ whole genome shotgun (WGS) entry which is preliminary data.</text>
</comment>
<dbReference type="CDD" id="cd00077">
    <property type="entry name" value="HDc"/>
    <property type="match status" value="1"/>
</dbReference>
<name>A0A6I0EWV3_9FIRM</name>
<dbReference type="Gene3D" id="1.10.3210.10">
    <property type="entry name" value="Hypothetical protein af1432"/>
    <property type="match status" value="1"/>
</dbReference>